<evidence type="ECO:0000313" key="3">
    <source>
        <dbReference type="Proteomes" id="UP001432027"/>
    </source>
</evidence>
<protein>
    <submittedName>
        <fullName evidence="2">Uncharacterized protein</fullName>
    </submittedName>
</protein>
<dbReference type="AlphaFoldDB" id="A0AAV5SA25"/>
<keyword evidence="3" id="KW-1185">Reference proteome</keyword>
<comment type="caution">
    <text evidence="2">The sequence shown here is derived from an EMBL/GenBank/DDBJ whole genome shotgun (WGS) entry which is preliminary data.</text>
</comment>
<feature type="region of interest" description="Disordered" evidence="1">
    <location>
        <begin position="23"/>
        <end position="61"/>
    </location>
</feature>
<dbReference type="EMBL" id="BTSX01000001">
    <property type="protein sequence ID" value="GMS77924.1"/>
    <property type="molecule type" value="Genomic_DNA"/>
</dbReference>
<evidence type="ECO:0000256" key="1">
    <source>
        <dbReference type="SAM" id="MobiDB-lite"/>
    </source>
</evidence>
<sequence>LWHDTLHLPVAGQDTYDVLELPRGKRPMPVQPASVSTLPEKCGEPQGPLQTISLPPVLLPR</sequence>
<reference evidence="2" key="1">
    <citation type="submission" date="2023-10" db="EMBL/GenBank/DDBJ databases">
        <title>Genome assembly of Pristionchus species.</title>
        <authorList>
            <person name="Yoshida K."/>
            <person name="Sommer R.J."/>
        </authorList>
    </citation>
    <scope>NUCLEOTIDE SEQUENCE</scope>
    <source>
        <strain evidence="2">RS0144</strain>
    </source>
</reference>
<gene>
    <name evidence="2" type="ORF">PENTCL1PPCAC_99</name>
</gene>
<name>A0AAV5SA25_9BILA</name>
<feature type="non-terminal residue" evidence="2">
    <location>
        <position position="1"/>
    </location>
</feature>
<accession>A0AAV5SA25</accession>
<organism evidence="2 3">
    <name type="scientific">Pristionchus entomophagus</name>
    <dbReference type="NCBI Taxonomy" id="358040"/>
    <lineage>
        <taxon>Eukaryota</taxon>
        <taxon>Metazoa</taxon>
        <taxon>Ecdysozoa</taxon>
        <taxon>Nematoda</taxon>
        <taxon>Chromadorea</taxon>
        <taxon>Rhabditida</taxon>
        <taxon>Rhabditina</taxon>
        <taxon>Diplogasteromorpha</taxon>
        <taxon>Diplogasteroidea</taxon>
        <taxon>Neodiplogasteridae</taxon>
        <taxon>Pristionchus</taxon>
    </lineage>
</organism>
<proteinExistence type="predicted"/>
<dbReference type="Proteomes" id="UP001432027">
    <property type="component" value="Unassembled WGS sequence"/>
</dbReference>
<evidence type="ECO:0000313" key="2">
    <source>
        <dbReference type="EMBL" id="GMS77924.1"/>
    </source>
</evidence>